<name>X0RJ94_9ZZZZ</name>
<organism evidence="1">
    <name type="scientific">marine sediment metagenome</name>
    <dbReference type="NCBI Taxonomy" id="412755"/>
    <lineage>
        <taxon>unclassified sequences</taxon>
        <taxon>metagenomes</taxon>
        <taxon>ecological metagenomes</taxon>
    </lineage>
</organism>
<protein>
    <submittedName>
        <fullName evidence="1">Uncharacterized protein</fullName>
    </submittedName>
</protein>
<proteinExistence type="predicted"/>
<feature type="non-terminal residue" evidence="1">
    <location>
        <position position="1"/>
    </location>
</feature>
<dbReference type="AlphaFoldDB" id="X0RJ94"/>
<sequence>NGRLTGCLSETVFTLEAIQKADRRKFFTEYCPDVKTSVTDGEDGTIKLSFSIGPDPSALSGNNPYLAKHLQDALELGFKLMRCPRVSGIVNPDLKHEWFINLDDGTHEMANKFGAISRKIKSRGCGISDMKQIGSRYAPPNSHWIEGLKIAPDSENVAIIKAVAEWADGDSVAAHFAHDNAYFCTRDKAIGAGVSSILSENNREWLKSSYGIKFVNPKELANILA</sequence>
<gene>
    <name evidence="1" type="ORF">S01H1_04816</name>
</gene>
<reference evidence="1" key="1">
    <citation type="journal article" date="2014" name="Front. Microbiol.">
        <title>High frequency of phylogenetically diverse reductive dehalogenase-homologous genes in deep subseafloor sedimentary metagenomes.</title>
        <authorList>
            <person name="Kawai M."/>
            <person name="Futagami T."/>
            <person name="Toyoda A."/>
            <person name="Takaki Y."/>
            <person name="Nishi S."/>
            <person name="Hori S."/>
            <person name="Arai W."/>
            <person name="Tsubouchi T."/>
            <person name="Morono Y."/>
            <person name="Uchiyama I."/>
            <person name="Ito T."/>
            <person name="Fujiyama A."/>
            <person name="Inagaki F."/>
            <person name="Takami H."/>
        </authorList>
    </citation>
    <scope>NUCLEOTIDE SEQUENCE</scope>
    <source>
        <strain evidence="1">Expedition CK06-06</strain>
    </source>
</reference>
<evidence type="ECO:0000313" key="1">
    <source>
        <dbReference type="EMBL" id="GAF68909.1"/>
    </source>
</evidence>
<accession>X0RJ94</accession>
<dbReference type="EMBL" id="BARS01002524">
    <property type="protein sequence ID" value="GAF68909.1"/>
    <property type="molecule type" value="Genomic_DNA"/>
</dbReference>
<comment type="caution">
    <text evidence="1">The sequence shown here is derived from an EMBL/GenBank/DDBJ whole genome shotgun (WGS) entry which is preliminary data.</text>
</comment>